<feature type="domain" description="CD-NTase-associated protein 12/Pycsar effector protein TIR" evidence="1">
    <location>
        <begin position="152"/>
        <end position="268"/>
    </location>
</feature>
<dbReference type="Pfam" id="PF10137">
    <property type="entry name" value="CAP12-PCTIR_TIR"/>
    <property type="match status" value="1"/>
</dbReference>
<reference evidence="2 3" key="1">
    <citation type="submission" date="2016-10" db="EMBL/GenBank/DDBJ databases">
        <authorList>
            <person name="de Groot N.N."/>
        </authorList>
    </citation>
    <scope>NUCLEOTIDE SEQUENCE [LARGE SCALE GENOMIC DNA]</scope>
    <source>
        <strain evidence="2 3">NLAE-zl-G339</strain>
    </source>
</reference>
<evidence type="ECO:0000259" key="1">
    <source>
        <dbReference type="Pfam" id="PF10137"/>
    </source>
</evidence>
<accession>A0A1H3Y4U6</accession>
<dbReference type="GO" id="GO:0050135">
    <property type="term" value="F:NADP+ nucleosidase activity"/>
    <property type="evidence" value="ECO:0007669"/>
    <property type="project" value="InterPro"/>
</dbReference>
<gene>
    <name evidence="2" type="ORF">SAMN04487924_10279</name>
</gene>
<protein>
    <submittedName>
        <fullName evidence="2">Predicted nucleotide-binding protein containing TIR-like domain</fullName>
    </submittedName>
</protein>
<dbReference type="EMBL" id="FNRP01000002">
    <property type="protein sequence ID" value="SEA06747.1"/>
    <property type="molecule type" value="Genomic_DNA"/>
</dbReference>
<dbReference type="InterPro" id="IPR019302">
    <property type="entry name" value="CAP12/PCTIR_TIR_dom"/>
</dbReference>
<evidence type="ECO:0000313" key="2">
    <source>
        <dbReference type="EMBL" id="SEA06747.1"/>
    </source>
</evidence>
<dbReference type="Proteomes" id="UP000183040">
    <property type="component" value="Unassembled WGS sequence"/>
</dbReference>
<organism evidence="2 3">
    <name type="scientific">Bacteroides xylanisolvens</name>
    <dbReference type="NCBI Taxonomy" id="371601"/>
    <lineage>
        <taxon>Bacteria</taxon>
        <taxon>Pseudomonadati</taxon>
        <taxon>Bacteroidota</taxon>
        <taxon>Bacteroidia</taxon>
        <taxon>Bacteroidales</taxon>
        <taxon>Bacteroidaceae</taxon>
        <taxon>Bacteroides</taxon>
    </lineage>
</organism>
<name>A0A1H3Y4U6_9BACE</name>
<proteinExistence type="predicted"/>
<sequence>MATGNLIKKKEEFELWLKSQIAKGCDLLKREVSEDDTTIVRYRTIVKIKEYDEDEKNSFLADYKKWDSYNSELISRSFDDNDSPQSYYRVYGRTGDPTRLFGEDIIKEAKQQINEKVVCLESIMGQLPLIPQTAPNDNNDRSVKVNMGNKDVFIVHDHDSGLKNEVARFITDMGYNPIILHEQPNTGKTIIEKIEAFTNVCYAIVLYTPCDKGASKDCPNVQPRARQNVVFEHGYLIGKLGRERVCALIKEEVEKPGDVDGVVYVSYDGRGAWKKDIAKEFNTLGMHFNPNALLY</sequence>
<dbReference type="AlphaFoldDB" id="A0A1H3Y4U6"/>
<evidence type="ECO:0000313" key="3">
    <source>
        <dbReference type="Proteomes" id="UP000183040"/>
    </source>
</evidence>
<dbReference type="RefSeq" id="WP_256331232.1">
    <property type="nucleotide sequence ID" value="NZ_FNRP01000002.1"/>
</dbReference>